<feature type="compositionally biased region" description="Acidic residues" evidence="1">
    <location>
        <begin position="66"/>
        <end position="75"/>
    </location>
</feature>
<keyword evidence="4" id="KW-1185">Reference proteome</keyword>
<name>A0ABY8TPJ7_TETOB</name>
<dbReference type="InterPro" id="IPR042163">
    <property type="entry name" value="PHF12"/>
</dbReference>
<dbReference type="Pfam" id="PF23209">
    <property type="entry name" value="IDM1_C"/>
    <property type="match status" value="1"/>
</dbReference>
<reference evidence="3 4" key="1">
    <citation type="submission" date="2023-05" db="EMBL/GenBank/DDBJ databases">
        <title>A 100% complete, gapless, phased diploid assembly of the Scenedesmus obliquus UTEX 3031 genome.</title>
        <authorList>
            <person name="Biondi T.C."/>
            <person name="Hanschen E.R."/>
            <person name="Kwon T."/>
            <person name="Eng W."/>
            <person name="Kruse C.P.S."/>
            <person name="Koehler S.I."/>
            <person name="Kunde Y."/>
            <person name="Gleasner C.D."/>
            <person name="You Mak K.T."/>
            <person name="Polle J."/>
            <person name="Hovde B.T."/>
            <person name="Starkenburg S.R."/>
        </authorList>
    </citation>
    <scope>NUCLEOTIDE SEQUENCE [LARGE SCALE GENOMIC DNA]</scope>
    <source>
        <strain evidence="3 4">DOE0152z</strain>
    </source>
</reference>
<feature type="region of interest" description="Disordered" evidence="1">
    <location>
        <begin position="224"/>
        <end position="346"/>
    </location>
</feature>
<feature type="compositionally biased region" description="Acidic residues" evidence="1">
    <location>
        <begin position="283"/>
        <end position="302"/>
    </location>
</feature>
<evidence type="ECO:0000259" key="2">
    <source>
        <dbReference type="Pfam" id="PF23209"/>
    </source>
</evidence>
<proteinExistence type="predicted"/>
<dbReference type="InterPro" id="IPR016181">
    <property type="entry name" value="Acyl_CoA_acyltransferase"/>
</dbReference>
<sequence length="505" mass="53992">MGVQPGGGGPDPANRGARTVVEAAIKIFKDSFGTMMMPNGQDYIAMCCRAYESPDPGPDASSSSSDDSDDSDAEQDEQFDFSGFRVVALRRGPLVVSVATLRLFGTSLAEMPYVATRKDARRAGNCRRLLKGVEDMLRRLRVAWLVLPSVKQGVEDMLRRLRVAWLVLPSVKQVLGMWRHSFNFMPLTLQELAALESHIISPDFGTVQLLKKRMWPPLAALRGGTGRGSRAGGAAAAAAAAGGGRGGKRRKGRRPSKKKRKAGKGKDHDDWEGAASDSSSSDSDNDLVASDDDEIAPEEDEGDFVRSRKQQQQQQRKALPGAAATPANSAGTAGTSSAAAAQQGAQPTQQELDAALAWLAKEVAKAGGSLGEGWTAQLSARRPNGKWGNRRFVAPDGTVCCSAPQVKRHLGLEDKPGAASPAALPSVGRQLGLEDTRGGLAGLAGKALRRKPPDAIWEWAWQGRALRRKLRDTTLGVGLAVAVKKFYNEALQELVTQQQRQGTDP</sequence>
<feature type="compositionally biased region" description="Basic residues" evidence="1">
    <location>
        <begin position="246"/>
        <end position="263"/>
    </location>
</feature>
<dbReference type="EMBL" id="CP126209">
    <property type="protein sequence ID" value="WIA11049.1"/>
    <property type="molecule type" value="Genomic_DNA"/>
</dbReference>
<accession>A0ABY8TPJ7</accession>
<evidence type="ECO:0000256" key="1">
    <source>
        <dbReference type="SAM" id="MobiDB-lite"/>
    </source>
</evidence>
<dbReference type="PANTHER" id="PTHR46309">
    <property type="entry name" value="PHD FINGER PROTEIN 12"/>
    <property type="match status" value="1"/>
</dbReference>
<protein>
    <recommendedName>
        <fullName evidence="2">Increased DNA methylation 1 C-terminal domain-containing protein</fullName>
    </recommendedName>
</protein>
<feature type="compositionally biased region" description="Low complexity" evidence="1">
    <location>
        <begin position="310"/>
        <end position="346"/>
    </location>
</feature>
<evidence type="ECO:0000313" key="4">
    <source>
        <dbReference type="Proteomes" id="UP001244341"/>
    </source>
</evidence>
<gene>
    <name evidence="3" type="ORF">OEZ85_011201</name>
</gene>
<evidence type="ECO:0000313" key="3">
    <source>
        <dbReference type="EMBL" id="WIA11049.1"/>
    </source>
</evidence>
<dbReference type="Proteomes" id="UP001244341">
    <property type="component" value="Chromosome 2b"/>
</dbReference>
<dbReference type="PANTHER" id="PTHR46309:SF1">
    <property type="entry name" value="PHD FINGER PROTEIN 12"/>
    <property type="match status" value="1"/>
</dbReference>
<dbReference type="SUPFAM" id="SSF55729">
    <property type="entry name" value="Acyl-CoA N-acyltransferases (Nat)"/>
    <property type="match status" value="1"/>
</dbReference>
<organism evidence="3 4">
    <name type="scientific">Tetradesmus obliquus</name>
    <name type="common">Green alga</name>
    <name type="synonym">Acutodesmus obliquus</name>
    <dbReference type="NCBI Taxonomy" id="3088"/>
    <lineage>
        <taxon>Eukaryota</taxon>
        <taxon>Viridiplantae</taxon>
        <taxon>Chlorophyta</taxon>
        <taxon>core chlorophytes</taxon>
        <taxon>Chlorophyceae</taxon>
        <taxon>CS clade</taxon>
        <taxon>Sphaeropleales</taxon>
        <taxon>Scenedesmaceae</taxon>
        <taxon>Tetradesmus</taxon>
    </lineage>
</organism>
<dbReference type="InterPro" id="IPR056511">
    <property type="entry name" value="IDM1_C"/>
</dbReference>
<feature type="region of interest" description="Disordered" evidence="1">
    <location>
        <begin position="54"/>
        <end position="75"/>
    </location>
</feature>
<feature type="domain" description="Increased DNA methylation 1 C-terminal" evidence="2">
    <location>
        <begin position="77"/>
        <end position="152"/>
    </location>
</feature>